<dbReference type="InterPro" id="IPR012795">
    <property type="entry name" value="tRNA_Ile_lys_synt_N"/>
</dbReference>
<keyword evidence="1 6" id="KW-0436">Ligase</keyword>
<comment type="subcellular location">
    <subcellularLocation>
        <location evidence="6">Cytoplasm</location>
    </subcellularLocation>
</comment>
<accession>A0ABS4EM28</accession>
<evidence type="ECO:0000256" key="4">
    <source>
        <dbReference type="ARBA" id="ARBA00022840"/>
    </source>
</evidence>
<dbReference type="Proteomes" id="UP000823786">
    <property type="component" value="Unassembled WGS sequence"/>
</dbReference>
<dbReference type="SUPFAM" id="SSF52402">
    <property type="entry name" value="Adenine nucleotide alpha hydrolases-like"/>
    <property type="match status" value="1"/>
</dbReference>
<evidence type="ECO:0000256" key="1">
    <source>
        <dbReference type="ARBA" id="ARBA00022598"/>
    </source>
</evidence>
<protein>
    <recommendedName>
        <fullName evidence="6">tRNA(Ile)-lysidine synthase</fullName>
        <ecNumber evidence="6">6.3.4.19</ecNumber>
    </recommendedName>
    <alternativeName>
        <fullName evidence="6">tRNA(Ile)-2-lysyl-cytidine synthase</fullName>
    </alternativeName>
    <alternativeName>
        <fullName evidence="6">tRNA(Ile)-lysidine synthetase</fullName>
    </alternativeName>
</protein>
<dbReference type="PANTHER" id="PTHR43033:SF1">
    <property type="entry name" value="TRNA(ILE)-LYSIDINE SYNTHASE-RELATED"/>
    <property type="match status" value="1"/>
</dbReference>
<keyword evidence="2 6" id="KW-0819">tRNA processing</keyword>
<dbReference type="HAMAP" id="MF_01161">
    <property type="entry name" value="tRNA_Ile_lys_synt"/>
    <property type="match status" value="1"/>
</dbReference>
<dbReference type="RefSeq" id="WP_209852620.1">
    <property type="nucleotide sequence ID" value="NZ_JAGGJV010000004.1"/>
</dbReference>
<dbReference type="InterPro" id="IPR014729">
    <property type="entry name" value="Rossmann-like_a/b/a_fold"/>
</dbReference>
<dbReference type="EMBL" id="JAGGJV010000004">
    <property type="protein sequence ID" value="MBP1858980.1"/>
    <property type="molecule type" value="Genomic_DNA"/>
</dbReference>
<sequence>MPAEADRAAPHAAVEAAKQFLSTFKTTGKTPGLILVAVSGGSDSKGLLLALHEAIMRGGLSAFSLSACTIDHALRPESADEARAVAAFCAERGIRHSVRRWQGEKPATGIQAAARAVRYSLLADAAQEMAALCLVTGHTADDQAETITMRQGRSEPDAPGLAGMAAGVLVDRRAWVLRPFLSLRRAEIRDYLKARGEGWLDDPSNSNSSFERVRVRHSMGGDIRAAMDVFVDAGEARRRSSERAASLLGTQVTVFEGLAARLDRALVADMANPDCRRAVLAVTAVIGGRPYLAGRETARRLTAFLTGGEGGRMTAGRVVFDVRRSGAYLYREARDLPEIVVQPGQKEIWDGRFLVANDSPESIVVGAGGETAELRARLIAAGLPEPVTKRAVKSALTWAPAQPPEERPDAPLSLPSTPRIESSISLYDTFLPCFDLMMANSIATLFGRDRYLAPPVHDVLTEKTAWA</sequence>
<comment type="function">
    <text evidence="6">Ligates lysine onto the cytidine present at position 34 of the AUA codon-specific tRNA(Ile) that contains the anticodon CAU, in an ATP-dependent manner. Cytidine is converted to lysidine, thus changing the amino acid specificity of the tRNA from methionine to isoleucine.</text>
</comment>
<comment type="domain">
    <text evidence="6">The N-terminal region contains the highly conserved SGGXDS motif, predicted to be a P-loop motif involved in ATP binding.</text>
</comment>
<evidence type="ECO:0000259" key="7">
    <source>
        <dbReference type="Pfam" id="PF01171"/>
    </source>
</evidence>
<dbReference type="InterPro" id="IPR012094">
    <property type="entry name" value="tRNA_Ile_lys_synt"/>
</dbReference>
<evidence type="ECO:0000313" key="8">
    <source>
        <dbReference type="EMBL" id="MBP1858980.1"/>
    </source>
</evidence>
<dbReference type="CDD" id="cd01992">
    <property type="entry name" value="TilS_N"/>
    <property type="match status" value="1"/>
</dbReference>
<evidence type="ECO:0000256" key="5">
    <source>
        <dbReference type="ARBA" id="ARBA00048539"/>
    </source>
</evidence>
<dbReference type="Pfam" id="PF01171">
    <property type="entry name" value="ATP_bind_3"/>
    <property type="match status" value="1"/>
</dbReference>
<keyword evidence="9" id="KW-1185">Reference proteome</keyword>
<evidence type="ECO:0000256" key="2">
    <source>
        <dbReference type="ARBA" id="ARBA00022694"/>
    </source>
</evidence>
<dbReference type="EC" id="6.3.4.19" evidence="6"/>
<dbReference type="InterPro" id="IPR011063">
    <property type="entry name" value="TilS/TtcA_N"/>
</dbReference>
<name>A0ABS4EM28_9HYPH</name>
<dbReference type="GO" id="GO:0032267">
    <property type="term" value="F:tRNA(Ile)-lysidine synthase activity"/>
    <property type="evidence" value="ECO:0007669"/>
    <property type="project" value="UniProtKB-EC"/>
</dbReference>
<proteinExistence type="inferred from homology"/>
<evidence type="ECO:0000256" key="3">
    <source>
        <dbReference type="ARBA" id="ARBA00022741"/>
    </source>
</evidence>
<comment type="catalytic activity">
    <reaction evidence="5 6">
        <text>cytidine(34) in tRNA(Ile2) + L-lysine + ATP = lysidine(34) in tRNA(Ile2) + AMP + diphosphate + H(+)</text>
        <dbReference type="Rhea" id="RHEA:43744"/>
        <dbReference type="Rhea" id="RHEA-COMP:10625"/>
        <dbReference type="Rhea" id="RHEA-COMP:10670"/>
        <dbReference type="ChEBI" id="CHEBI:15378"/>
        <dbReference type="ChEBI" id="CHEBI:30616"/>
        <dbReference type="ChEBI" id="CHEBI:32551"/>
        <dbReference type="ChEBI" id="CHEBI:33019"/>
        <dbReference type="ChEBI" id="CHEBI:82748"/>
        <dbReference type="ChEBI" id="CHEBI:83665"/>
        <dbReference type="ChEBI" id="CHEBI:456215"/>
        <dbReference type="EC" id="6.3.4.19"/>
    </reaction>
</comment>
<dbReference type="PANTHER" id="PTHR43033">
    <property type="entry name" value="TRNA(ILE)-LYSIDINE SYNTHASE-RELATED"/>
    <property type="match status" value="1"/>
</dbReference>
<evidence type="ECO:0000313" key="9">
    <source>
        <dbReference type="Proteomes" id="UP000823786"/>
    </source>
</evidence>
<comment type="caution">
    <text evidence="8">The sequence shown here is derived from an EMBL/GenBank/DDBJ whole genome shotgun (WGS) entry which is preliminary data.</text>
</comment>
<dbReference type="NCBIfam" id="TIGR02432">
    <property type="entry name" value="lysidine_TilS_N"/>
    <property type="match status" value="1"/>
</dbReference>
<keyword evidence="3 6" id="KW-0547">Nucleotide-binding</keyword>
<evidence type="ECO:0000256" key="6">
    <source>
        <dbReference type="HAMAP-Rule" id="MF_01161"/>
    </source>
</evidence>
<organism evidence="8 9">
    <name type="scientific">Rhizobium herbae</name>
    <dbReference type="NCBI Taxonomy" id="508661"/>
    <lineage>
        <taxon>Bacteria</taxon>
        <taxon>Pseudomonadati</taxon>
        <taxon>Pseudomonadota</taxon>
        <taxon>Alphaproteobacteria</taxon>
        <taxon>Hyphomicrobiales</taxon>
        <taxon>Rhizobiaceae</taxon>
        <taxon>Rhizobium/Agrobacterium group</taxon>
        <taxon>Rhizobium</taxon>
    </lineage>
</organism>
<keyword evidence="4 6" id="KW-0067">ATP-binding</keyword>
<dbReference type="Gene3D" id="3.40.50.620">
    <property type="entry name" value="HUPs"/>
    <property type="match status" value="1"/>
</dbReference>
<feature type="binding site" evidence="6">
    <location>
        <begin position="39"/>
        <end position="44"/>
    </location>
    <ligand>
        <name>ATP</name>
        <dbReference type="ChEBI" id="CHEBI:30616"/>
    </ligand>
</feature>
<gene>
    <name evidence="6" type="primary">tilS</name>
    <name evidence="8" type="ORF">J2Z75_002492</name>
</gene>
<reference evidence="8 9" key="1">
    <citation type="submission" date="2021-03" db="EMBL/GenBank/DDBJ databases">
        <title>Genomic Encyclopedia of Type Strains, Phase IV (KMG-IV): sequencing the most valuable type-strain genomes for metagenomic binning, comparative biology and taxonomic classification.</title>
        <authorList>
            <person name="Goeker M."/>
        </authorList>
    </citation>
    <scope>NUCLEOTIDE SEQUENCE [LARGE SCALE GENOMIC DNA]</scope>
    <source>
        <strain evidence="8 9">DSM 26427</strain>
    </source>
</reference>
<keyword evidence="6" id="KW-0963">Cytoplasm</keyword>
<feature type="domain" description="tRNA(Ile)-lysidine/2-thiocytidine synthase N-terminal" evidence="7">
    <location>
        <begin position="34"/>
        <end position="217"/>
    </location>
</feature>
<comment type="similarity">
    <text evidence="6">Belongs to the tRNA(Ile)-lysidine synthase family.</text>
</comment>